<proteinExistence type="predicted"/>
<keyword evidence="2" id="KW-0645">Protease</keyword>
<dbReference type="Gene3D" id="3.40.630.10">
    <property type="entry name" value="Zn peptidases"/>
    <property type="match status" value="1"/>
</dbReference>
<evidence type="ECO:0000256" key="1">
    <source>
        <dbReference type="SAM" id="SignalP"/>
    </source>
</evidence>
<sequence>MRLALALTALAAVSNAAVIQPRKAEEPKYKIQLSPTDIRTVTEDEKWALREKHVNFIDITGLDEDPPKSLQMIALFPGAVAQTTAIMALLPKISQTRLRSALTTFSNFHNRYYTSTYGEQSAQWLLGLVQSVISASGAANASVKTFTHSWRQPSIIATIPGKSARTIVVGAHQDSVNLSNRVNG</sequence>
<feature type="chain" id="PRO_5034106640" evidence="1">
    <location>
        <begin position="17"/>
        <end position="184"/>
    </location>
</feature>
<dbReference type="GO" id="GO:0004177">
    <property type="term" value="F:aminopeptidase activity"/>
    <property type="evidence" value="ECO:0007669"/>
    <property type="project" value="UniProtKB-KW"/>
</dbReference>
<evidence type="ECO:0000313" key="3">
    <source>
        <dbReference type="Proteomes" id="UP000554235"/>
    </source>
</evidence>
<keyword evidence="2" id="KW-0031">Aminopeptidase</keyword>
<name>A0A8H4JTG8_9HYPO</name>
<protein>
    <submittedName>
        <fullName evidence="2">Leucyl aminopeptidase</fullName>
    </submittedName>
</protein>
<organism evidence="2 3">
    <name type="scientific">Fusarium albosuccineum</name>
    <dbReference type="NCBI Taxonomy" id="1237068"/>
    <lineage>
        <taxon>Eukaryota</taxon>
        <taxon>Fungi</taxon>
        <taxon>Dikarya</taxon>
        <taxon>Ascomycota</taxon>
        <taxon>Pezizomycotina</taxon>
        <taxon>Sordariomycetes</taxon>
        <taxon>Hypocreomycetidae</taxon>
        <taxon>Hypocreales</taxon>
        <taxon>Nectriaceae</taxon>
        <taxon>Fusarium</taxon>
        <taxon>Fusarium decemcellulare species complex</taxon>
    </lineage>
</organism>
<keyword evidence="1" id="KW-0732">Signal</keyword>
<gene>
    <name evidence="2" type="ORF">FALBO_17413</name>
</gene>
<reference evidence="2 3" key="1">
    <citation type="submission" date="2020-01" db="EMBL/GenBank/DDBJ databases">
        <title>Identification and distribution of gene clusters putatively required for synthesis of sphingolipid metabolism inhibitors in phylogenetically diverse species of the filamentous fungus Fusarium.</title>
        <authorList>
            <person name="Kim H.-S."/>
            <person name="Busman M."/>
            <person name="Brown D.W."/>
            <person name="Divon H."/>
            <person name="Uhlig S."/>
            <person name="Proctor R.H."/>
        </authorList>
    </citation>
    <scope>NUCLEOTIDE SEQUENCE [LARGE SCALE GENOMIC DNA]</scope>
    <source>
        <strain evidence="2 3">NRRL 20459</strain>
    </source>
</reference>
<feature type="signal peptide" evidence="1">
    <location>
        <begin position="1"/>
        <end position="16"/>
    </location>
</feature>
<dbReference type="OrthoDB" id="2214at2759"/>
<keyword evidence="2" id="KW-0378">Hydrolase</keyword>
<evidence type="ECO:0000313" key="2">
    <source>
        <dbReference type="EMBL" id="KAF4437307.1"/>
    </source>
</evidence>
<keyword evidence="3" id="KW-1185">Reference proteome</keyword>
<dbReference type="EMBL" id="JAADYS010004037">
    <property type="protein sequence ID" value="KAF4437307.1"/>
    <property type="molecule type" value="Genomic_DNA"/>
</dbReference>
<dbReference type="SUPFAM" id="SSF53187">
    <property type="entry name" value="Zn-dependent exopeptidases"/>
    <property type="match status" value="1"/>
</dbReference>
<dbReference type="AlphaFoldDB" id="A0A8H4JTG8"/>
<dbReference type="Proteomes" id="UP000554235">
    <property type="component" value="Unassembled WGS sequence"/>
</dbReference>
<feature type="non-terminal residue" evidence="2">
    <location>
        <position position="1"/>
    </location>
</feature>
<accession>A0A8H4JTG8</accession>
<comment type="caution">
    <text evidence="2">The sequence shown here is derived from an EMBL/GenBank/DDBJ whole genome shotgun (WGS) entry which is preliminary data.</text>
</comment>